<feature type="compositionally biased region" description="Low complexity" evidence="1">
    <location>
        <begin position="364"/>
        <end position="377"/>
    </location>
</feature>
<feature type="compositionally biased region" description="Polar residues" evidence="1">
    <location>
        <begin position="599"/>
        <end position="608"/>
    </location>
</feature>
<evidence type="ECO:0000313" key="2">
    <source>
        <dbReference type="EMBL" id="KAK5941991.1"/>
    </source>
</evidence>
<proteinExistence type="predicted"/>
<sequence length="821" mass="88473">MSFPQPAMTEEEIQRRARVAPAFKHSRYMNPQELGTSGGHQPQSVNPRELAMSSPATVDMQHLQIAQPPTPGARQVQNQQPRMSSSHVSQLTTRNVNSGARQLQDRPPQMPLNAQQQQVTEQYSPSGAHQVQYRPQQTRQQMSRHVTPGARQVQNRPPQTLPHTQQQMTQNVSSGASQVQDRPPQMPQQAQQQQVTAQYGHLGGRQVQHGAQQAQHQMPRDATPGARQAQSRPVQMPQQAQLQQVTAQYGPPGAHQVQARPPQMIPSPQQQMGAQYLSMWNPGPQAPRSQQQIARTATPGVRQPPVPQQQPVSQAQPPQMAPFAPQQIARTATSGAHQSPNLNQPRPQHLQQQNAQPAPSTAHQSSMPTPQSPSQTPIRYLTRAQYLAEKRRVVQQLGIQQDQRGPFLAYKGHRLSVIFSETRRAFAVEWNGGWQLLHALRGGIEIVEEGDPRAGRVVAVAAGASQVDHLGQRVNNGVPVVAGGSGPPGTRPIAPPGQTVTGNIAAAVRQSTPTPAPGADMGPPMPARGTSVPRNPTLVSSPMPPPQWAPTTTASSSHSPPSEPSPGSRKRNAEGQLKNSSPRAQIQPQPPQALQPQRVSTAQSSQPAMSHPTGPAPSPARAHGPTPGAARAPAPAPASIQAPSPIPGPSPTSAPAAPVPPQAESPEALRRRQTIRVFRSLPRDEQRLVAACAKVVAEGSGKTPEEYLYDRWFGPATELVDAGLSEQKQTPVWRQDGTQLPFGTSLSHVDNADGEQARNEMRGPDELGSSTVRIPTPPPLDFEAIDAAIEELGCWAELGSLVGGLLDEVWFVCQGQNQNQN</sequence>
<feature type="region of interest" description="Disordered" evidence="1">
    <location>
        <begin position="510"/>
        <end position="672"/>
    </location>
</feature>
<feature type="compositionally biased region" description="Polar residues" evidence="1">
    <location>
        <begin position="152"/>
        <end position="179"/>
    </location>
</feature>
<protein>
    <submittedName>
        <fullName evidence="2">Uncharacterized protein</fullName>
    </submittedName>
</protein>
<reference evidence="2 3" key="1">
    <citation type="journal article" date="2023" name="Res Sq">
        <title>Genomic and morphological characterization of Knufia obscura isolated from the Mars 2020 spacecraft assembly facility.</title>
        <authorList>
            <person name="Chander A.M."/>
            <person name="Teixeira M.M."/>
            <person name="Singh N.K."/>
            <person name="Williams M.P."/>
            <person name="Parker C.W."/>
            <person name="Leo P."/>
            <person name="Stajich J.E."/>
            <person name="Torok T."/>
            <person name="Tighe S."/>
            <person name="Mason C.E."/>
            <person name="Venkateswaran K."/>
        </authorList>
    </citation>
    <scope>NUCLEOTIDE SEQUENCE [LARGE SCALE GENOMIC DNA]</scope>
    <source>
        <strain evidence="2 3">CCFEE 5817</strain>
    </source>
</reference>
<feature type="compositionally biased region" description="Pro residues" evidence="1">
    <location>
        <begin position="644"/>
        <end position="663"/>
    </location>
</feature>
<gene>
    <name evidence="2" type="ORF">PMZ80_005942</name>
</gene>
<feature type="compositionally biased region" description="Polar residues" evidence="1">
    <location>
        <begin position="330"/>
        <end position="363"/>
    </location>
</feature>
<feature type="compositionally biased region" description="Low complexity" evidence="1">
    <location>
        <begin position="180"/>
        <end position="194"/>
    </location>
</feature>
<dbReference type="Proteomes" id="UP001334248">
    <property type="component" value="Unassembled WGS sequence"/>
</dbReference>
<feature type="compositionally biased region" description="Polar residues" evidence="1">
    <location>
        <begin position="75"/>
        <end position="101"/>
    </location>
</feature>
<feature type="compositionally biased region" description="Low complexity" evidence="1">
    <location>
        <begin position="550"/>
        <end position="560"/>
    </location>
</feature>
<keyword evidence="3" id="KW-1185">Reference proteome</keyword>
<accession>A0ABR0RN16</accession>
<feature type="compositionally biased region" description="Low complexity" evidence="1">
    <location>
        <begin position="309"/>
        <end position="329"/>
    </location>
</feature>
<organism evidence="2 3">
    <name type="scientific">Knufia obscura</name>
    <dbReference type="NCBI Taxonomy" id="1635080"/>
    <lineage>
        <taxon>Eukaryota</taxon>
        <taxon>Fungi</taxon>
        <taxon>Dikarya</taxon>
        <taxon>Ascomycota</taxon>
        <taxon>Pezizomycotina</taxon>
        <taxon>Eurotiomycetes</taxon>
        <taxon>Chaetothyriomycetidae</taxon>
        <taxon>Chaetothyriales</taxon>
        <taxon>Trichomeriaceae</taxon>
        <taxon>Knufia</taxon>
    </lineage>
</organism>
<feature type="compositionally biased region" description="Low complexity" evidence="1">
    <location>
        <begin position="233"/>
        <end position="248"/>
    </location>
</feature>
<evidence type="ECO:0000313" key="3">
    <source>
        <dbReference type="Proteomes" id="UP001334248"/>
    </source>
</evidence>
<feature type="compositionally biased region" description="Basic and acidic residues" evidence="1">
    <location>
        <begin position="755"/>
        <end position="765"/>
    </location>
</feature>
<feature type="region of interest" description="Disordered" evidence="1">
    <location>
        <begin position="755"/>
        <end position="775"/>
    </location>
</feature>
<feature type="compositionally biased region" description="Polar residues" evidence="1">
    <location>
        <begin position="33"/>
        <end position="46"/>
    </location>
</feature>
<feature type="compositionally biased region" description="Low complexity" evidence="1">
    <location>
        <begin position="204"/>
        <end position="217"/>
    </location>
</feature>
<name>A0ABR0RN16_9EURO</name>
<dbReference type="EMBL" id="JAVHJV010000006">
    <property type="protein sequence ID" value="KAK5941991.1"/>
    <property type="molecule type" value="Genomic_DNA"/>
</dbReference>
<feature type="region of interest" description="Disordered" evidence="1">
    <location>
        <begin position="1"/>
        <end position="377"/>
    </location>
</feature>
<evidence type="ECO:0000256" key="1">
    <source>
        <dbReference type="SAM" id="MobiDB-lite"/>
    </source>
</evidence>
<dbReference type="RefSeq" id="XP_064730081.1">
    <property type="nucleotide sequence ID" value="XM_064874359.1"/>
</dbReference>
<feature type="compositionally biased region" description="Low complexity" evidence="1">
    <location>
        <begin position="130"/>
        <end position="141"/>
    </location>
</feature>
<feature type="compositionally biased region" description="Polar residues" evidence="1">
    <location>
        <begin position="112"/>
        <end position="129"/>
    </location>
</feature>
<dbReference type="GeneID" id="89999391"/>
<comment type="caution">
    <text evidence="2">The sequence shown here is derived from an EMBL/GenBank/DDBJ whole genome shotgun (WGS) entry which is preliminary data.</text>
</comment>
<feature type="compositionally biased region" description="Low complexity" evidence="1">
    <location>
        <begin position="619"/>
        <end position="643"/>
    </location>
</feature>